<protein>
    <submittedName>
        <fullName evidence="1">Uncharacterized protein</fullName>
    </submittedName>
</protein>
<feature type="non-terminal residue" evidence="1">
    <location>
        <position position="1"/>
    </location>
</feature>
<comment type="caution">
    <text evidence="1">The sequence shown here is derived from an EMBL/GenBank/DDBJ whole genome shotgun (WGS) entry which is preliminary data.</text>
</comment>
<name>A0ABT5YGS8_9GAMM</name>
<dbReference type="Proteomes" id="UP001143391">
    <property type="component" value="Unassembled WGS sequence"/>
</dbReference>
<sequence>FGKSCTILENVHHSYNDAVTLLDYMQYTGSISVIDSVSSDKPVQAILPSAAERDLVLQSLATLNHNVWARFLEEDFQWAVHQPEPLVAL</sequence>
<organism evidence="1 2">
    <name type="scientific">Marinobacter iranensis</name>
    <dbReference type="NCBI Taxonomy" id="2962607"/>
    <lineage>
        <taxon>Bacteria</taxon>
        <taxon>Pseudomonadati</taxon>
        <taxon>Pseudomonadota</taxon>
        <taxon>Gammaproteobacteria</taxon>
        <taxon>Pseudomonadales</taxon>
        <taxon>Marinobacteraceae</taxon>
        <taxon>Marinobacter</taxon>
    </lineage>
</organism>
<feature type="non-terminal residue" evidence="1">
    <location>
        <position position="89"/>
    </location>
</feature>
<evidence type="ECO:0000313" key="1">
    <source>
        <dbReference type="EMBL" id="MDF0752894.1"/>
    </source>
</evidence>
<dbReference type="EMBL" id="JANCMW010000189">
    <property type="protein sequence ID" value="MDF0752894.1"/>
    <property type="molecule type" value="Genomic_DNA"/>
</dbReference>
<gene>
    <name evidence="1" type="ORF">NLU14_21960</name>
</gene>
<keyword evidence="2" id="KW-1185">Reference proteome</keyword>
<dbReference type="RefSeq" id="WP_275710612.1">
    <property type="nucleotide sequence ID" value="NZ_JANCMW010000189.1"/>
</dbReference>
<evidence type="ECO:0000313" key="2">
    <source>
        <dbReference type="Proteomes" id="UP001143391"/>
    </source>
</evidence>
<accession>A0ABT5YGS8</accession>
<reference evidence="1" key="1">
    <citation type="submission" date="2022-07" db="EMBL/GenBank/DDBJ databases">
        <title>Marinobacter iranensis a new bacterium isolate from a hipersaline lake in Iran.</title>
        <authorList>
            <person name="Mohammad A.M.A."/>
            <person name="Cristina S.-P."/>
            <person name="Antonio V."/>
        </authorList>
    </citation>
    <scope>NUCLEOTIDE SEQUENCE</scope>
    <source>
        <strain evidence="1">71-i</strain>
    </source>
</reference>
<proteinExistence type="predicted"/>